<comment type="caution">
    <text evidence="3">The sequence shown here is derived from an EMBL/GenBank/DDBJ whole genome shotgun (WGS) entry which is preliminary data.</text>
</comment>
<gene>
    <name evidence="3" type="primary">lytC</name>
    <name evidence="3" type="ORF">HMPREF0388_0794</name>
</gene>
<keyword evidence="3" id="KW-0378">Hydrolase</keyword>
<proteinExistence type="predicted"/>
<reference evidence="3 4" key="1">
    <citation type="submission" date="2010-12" db="EMBL/GenBank/DDBJ databases">
        <authorList>
            <person name="Muzny D."/>
            <person name="Qin X."/>
            <person name="Deng J."/>
            <person name="Jiang H."/>
            <person name="Liu Y."/>
            <person name="Qu J."/>
            <person name="Song X.-Z."/>
            <person name="Zhang L."/>
            <person name="Thornton R."/>
            <person name="Coyle M."/>
            <person name="Francisco L."/>
            <person name="Jackson L."/>
            <person name="Javaid M."/>
            <person name="Korchina V."/>
            <person name="Kovar C."/>
            <person name="Mata R."/>
            <person name="Mathew T."/>
            <person name="Ngo R."/>
            <person name="Nguyen L."/>
            <person name="Nguyen N."/>
            <person name="Okwuonu G."/>
            <person name="Ongeri F."/>
            <person name="Pham C."/>
            <person name="Simmons D."/>
            <person name="Wilczek-Boney K."/>
            <person name="Hale W."/>
            <person name="Jakkamsetti A."/>
            <person name="Pham P."/>
            <person name="Ruth R."/>
            <person name="San Lucas F."/>
            <person name="Warren J."/>
            <person name="Zhang J."/>
            <person name="Zhao Z."/>
            <person name="Zhou C."/>
            <person name="Zhu D."/>
            <person name="Lee S."/>
            <person name="Bess C."/>
            <person name="Blankenburg K."/>
            <person name="Forbes L."/>
            <person name="Fu Q."/>
            <person name="Gubbala S."/>
            <person name="Hirani K."/>
            <person name="Jayaseelan J.C."/>
            <person name="Lara F."/>
            <person name="Munidasa M."/>
            <person name="Palculict T."/>
            <person name="Patil S."/>
            <person name="Pu L.-L."/>
            <person name="Saada N."/>
            <person name="Tang L."/>
            <person name="Weissenberger G."/>
            <person name="Zhu Y."/>
            <person name="Hemphill L."/>
            <person name="Shang Y."/>
            <person name="Youmans B."/>
            <person name="Ayvaz T."/>
            <person name="Ross M."/>
            <person name="Santibanez J."/>
            <person name="Aqrawi P."/>
            <person name="Gross S."/>
            <person name="Joshi V."/>
            <person name="Fowler G."/>
            <person name="Nazareth L."/>
            <person name="Reid J."/>
            <person name="Worley K."/>
            <person name="Petrosino J."/>
            <person name="Highlander S."/>
            <person name="Gibbs R."/>
        </authorList>
    </citation>
    <scope>NUCLEOTIDE SEQUENCE [LARGE SCALE GENOMIC DNA]</scope>
    <source>
        <strain evidence="3 4">ATCC 51333</strain>
    </source>
</reference>
<dbReference type="HOGENOM" id="CLU_036999_0_0_11"/>
<evidence type="ECO:0000256" key="2">
    <source>
        <dbReference type="SAM" id="SignalP"/>
    </source>
</evidence>
<dbReference type="Pfam" id="PF04122">
    <property type="entry name" value="CW_binding_2"/>
    <property type="match status" value="3"/>
</dbReference>
<dbReference type="Gene3D" id="3.40.50.12090">
    <property type="match status" value="2"/>
</dbReference>
<dbReference type="AlphaFoldDB" id="E6LY57"/>
<evidence type="ECO:0000256" key="1">
    <source>
        <dbReference type="SAM" id="MobiDB-lite"/>
    </source>
</evidence>
<keyword evidence="2" id="KW-0732">Signal</keyword>
<accession>E6LY57</accession>
<name>E6LY57_9ACTO</name>
<sequence length="379" mass="38665">MFRKTLAGVAAAALALTLQIPASAVGTRIAGSDRYATSLAIAQTYFPAAKNVFVATGTNFPDALAAGPWASVQQAPILLVGSQITAGQQAYLQQLGSPSITILGGVGAVSAQVEAQLTQFGAVQRISGANRYETAEKIALQFGKANKVYLATGTGFADALAGGALAAQEGVPIMLTGPGAQQYAVSVAQQLGATATTVLGGPGALPDEFLAGLPNPNRIYGANRFETASQIFAAKPAASAFLSSGANFPDALSIVPAAGLQKMSLLLAQQNCSPVQPSVPVTFVGGTGALGDNSNLQCQAAPQPQPQPQPQPRPKPQPSGNGGLQPIGKDCPANAPIKGNASSMIYHMPGQRYYDRTTPEACFASQDDARAAGYRKAKV</sequence>
<dbReference type="PANTHER" id="PTHR30032">
    <property type="entry name" value="N-ACETYLMURAMOYL-L-ALANINE AMIDASE-RELATED"/>
    <property type="match status" value="1"/>
</dbReference>
<feature type="region of interest" description="Disordered" evidence="1">
    <location>
        <begin position="293"/>
        <end position="342"/>
    </location>
</feature>
<feature type="compositionally biased region" description="Pro residues" evidence="1">
    <location>
        <begin position="303"/>
        <end position="317"/>
    </location>
</feature>
<dbReference type="EC" id="3.5.1.28" evidence="3"/>
<dbReference type="RefSeq" id="WP_004009224.1">
    <property type="nucleotide sequence ID" value="NZ_GL622340.1"/>
</dbReference>
<feature type="chain" id="PRO_5003207998" evidence="2">
    <location>
        <begin position="25"/>
        <end position="379"/>
    </location>
</feature>
<dbReference type="Proteomes" id="UP000005573">
    <property type="component" value="Unassembled WGS sequence"/>
</dbReference>
<dbReference type="PANTHER" id="PTHR30032:SF8">
    <property type="entry name" value="GERMINATION-SPECIFIC N-ACETYLMURAMOYL-L-ALANINE AMIDASE"/>
    <property type="match status" value="1"/>
</dbReference>
<evidence type="ECO:0000313" key="3">
    <source>
        <dbReference type="EMBL" id="EFU80271.1"/>
    </source>
</evidence>
<dbReference type="GO" id="GO:0008745">
    <property type="term" value="F:N-acetylmuramoyl-L-alanine amidase activity"/>
    <property type="evidence" value="ECO:0007669"/>
    <property type="project" value="UniProtKB-EC"/>
</dbReference>
<protein>
    <submittedName>
        <fullName evidence="3">N-acetylmuramoyl-L-alanine amidase CwlB</fullName>
        <ecNumber evidence="3">3.5.1.28</ecNumber>
    </submittedName>
</protein>
<organism evidence="3 4">
    <name type="scientific">Mobiluncus curtisii ATCC 51333</name>
    <dbReference type="NCBI Taxonomy" id="887326"/>
    <lineage>
        <taxon>Bacteria</taxon>
        <taxon>Bacillati</taxon>
        <taxon>Actinomycetota</taxon>
        <taxon>Actinomycetes</taxon>
        <taxon>Actinomycetales</taxon>
        <taxon>Actinomycetaceae</taxon>
        <taxon>Mobiluncus</taxon>
    </lineage>
</organism>
<dbReference type="InterPro" id="IPR007253">
    <property type="entry name" value="Cell_wall-bd_2"/>
</dbReference>
<feature type="signal peptide" evidence="2">
    <location>
        <begin position="1"/>
        <end position="24"/>
    </location>
</feature>
<dbReference type="InterPro" id="IPR051922">
    <property type="entry name" value="Bact_Sporulation_Assoc"/>
</dbReference>
<dbReference type="EMBL" id="AEPY01000005">
    <property type="protein sequence ID" value="EFU80271.1"/>
    <property type="molecule type" value="Genomic_DNA"/>
</dbReference>
<evidence type="ECO:0000313" key="4">
    <source>
        <dbReference type="Proteomes" id="UP000005573"/>
    </source>
</evidence>